<accession>A0A4C1SUD9</accession>
<comment type="caution">
    <text evidence="1">The sequence shown here is derived from an EMBL/GenBank/DDBJ whole genome shotgun (WGS) entry which is preliminary data.</text>
</comment>
<sequence length="142" mass="16335">MGMNLQWKWLCREIRDQRRIWSRTGSKSRAALLSELTTRAESKQTVQYNVRNFAAVKLVTKASQWRTIGVRERRRKGRGALYLRIASFAGKFRAAEFRGSSPLLLHEDNRKAVPFLKFPTTLVVFLRSKCENPEVIIGAPGK</sequence>
<keyword evidence="2" id="KW-1185">Reference proteome</keyword>
<gene>
    <name evidence="1" type="ORF">EVAR_3766_1</name>
</gene>
<dbReference type="AlphaFoldDB" id="A0A4C1SUD9"/>
<evidence type="ECO:0000313" key="2">
    <source>
        <dbReference type="Proteomes" id="UP000299102"/>
    </source>
</evidence>
<dbReference type="Proteomes" id="UP000299102">
    <property type="component" value="Unassembled WGS sequence"/>
</dbReference>
<name>A0A4C1SUD9_EUMVA</name>
<organism evidence="1 2">
    <name type="scientific">Eumeta variegata</name>
    <name type="common">Bagworm moth</name>
    <name type="synonym">Eumeta japonica</name>
    <dbReference type="NCBI Taxonomy" id="151549"/>
    <lineage>
        <taxon>Eukaryota</taxon>
        <taxon>Metazoa</taxon>
        <taxon>Ecdysozoa</taxon>
        <taxon>Arthropoda</taxon>
        <taxon>Hexapoda</taxon>
        <taxon>Insecta</taxon>
        <taxon>Pterygota</taxon>
        <taxon>Neoptera</taxon>
        <taxon>Endopterygota</taxon>
        <taxon>Lepidoptera</taxon>
        <taxon>Glossata</taxon>
        <taxon>Ditrysia</taxon>
        <taxon>Tineoidea</taxon>
        <taxon>Psychidae</taxon>
        <taxon>Oiketicinae</taxon>
        <taxon>Eumeta</taxon>
    </lineage>
</organism>
<dbReference type="EMBL" id="BGZK01000015">
    <property type="protein sequence ID" value="GBP04868.1"/>
    <property type="molecule type" value="Genomic_DNA"/>
</dbReference>
<proteinExistence type="predicted"/>
<reference evidence="1 2" key="1">
    <citation type="journal article" date="2019" name="Commun. Biol.">
        <title>The bagworm genome reveals a unique fibroin gene that provides high tensile strength.</title>
        <authorList>
            <person name="Kono N."/>
            <person name="Nakamura H."/>
            <person name="Ohtoshi R."/>
            <person name="Tomita M."/>
            <person name="Numata K."/>
            <person name="Arakawa K."/>
        </authorList>
    </citation>
    <scope>NUCLEOTIDE SEQUENCE [LARGE SCALE GENOMIC DNA]</scope>
</reference>
<evidence type="ECO:0000313" key="1">
    <source>
        <dbReference type="EMBL" id="GBP04868.1"/>
    </source>
</evidence>
<protein>
    <submittedName>
        <fullName evidence="1">Uncharacterized protein</fullName>
    </submittedName>
</protein>